<dbReference type="Proteomes" id="UP000279236">
    <property type="component" value="Unassembled WGS sequence"/>
</dbReference>
<sequence length="235" mass="22916">MLVFRAASLIAVLATGAVAFNFLPPSGVKIVDACAASSAASTAISSSSESTVPLRARSCLAERQDTEDDSSVDQEEVDSATVVVADATDAASEVTQTVYYTTTGDAPGRQTAAVTATGAGGTTKAASAGTAKATSGAQTKANTSALAPSATTTSNTIPPTITGHIMSTMAVSSSSAVQINIAAESTASNVTQATVASDVPSPSATHSGASNLKVGSIASGGLSVVAAAVLLAAWM</sequence>
<accession>A0A427XCZ2</accession>
<evidence type="ECO:0000256" key="2">
    <source>
        <dbReference type="SAM" id="SignalP"/>
    </source>
</evidence>
<keyword evidence="4" id="KW-1185">Reference proteome</keyword>
<dbReference type="AlphaFoldDB" id="A0A427XCZ2"/>
<dbReference type="GeneID" id="39589997"/>
<name>A0A427XCZ2_9TREE</name>
<dbReference type="RefSeq" id="XP_028471853.1">
    <property type="nucleotide sequence ID" value="XM_028620978.1"/>
</dbReference>
<gene>
    <name evidence="3" type="ORF">EHS24_005454</name>
</gene>
<evidence type="ECO:0000313" key="4">
    <source>
        <dbReference type="Proteomes" id="UP000279236"/>
    </source>
</evidence>
<feature type="region of interest" description="Disordered" evidence="1">
    <location>
        <begin position="119"/>
        <end position="158"/>
    </location>
</feature>
<feature type="signal peptide" evidence="2">
    <location>
        <begin position="1"/>
        <end position="19"/>
    </location>
</feature>
<reference evidence="3 4" key="1">
    <citation type="submission" date="2018-11" db="EMBL/GenBank/DDBJ databases">
        <title>Genome sequence of Apiotrichum porosum DSM 27194.</title>
        <authorList>
            <person name="Aliyu H."/>
            <person name="Gorte O."/>
            <person name="Ochsenreither K."/>
        </authorList>
    </citation>
    <scope>NUCLEOTIDE SEQUENCE [LARGE SCALE GENOMIC DNA]</scope>
    <source>
        <strain evidence="3 4">DSM 27194</strain>
    </source>
</reference>
<protein>
    <submittedName>
        <fullName evidence="3">Uncharacterized protein</fullName>
    </submittedName>
</protein>
<organism evidence="3 4">
    <name type="scientific">Apiotrichum porosum</name>
    <dbReference type="NCBI Taxonomy" id="105984"/>
    <lineage>
        <taxon>Eukaryota</taxon>
        <taxon>Fungi</taxon>
        <taxon>Dikarya</taxon>
        <taxon>Basidiomycota</taxon>
        <taxon>Agaricomycotina</taxon>
        <taxon>Tremellomycetes</taxon>
        <taxon>Trichosporonales</taxon>
        <taxon>Trichosporonaceae</taxon>
        <taxon>Apiotrichum</taxon>
    </lineage>
</organism>
<keyword evidence="2" id="KW-0732">Signal</keyword>
<evidence type="ECO:0000313" key="3">
    <source>
        <dbReference type="EMBL" id="RSH76706.1"/>
    </source>
</evidence>
<dbReference type="EMBL" id="RSCE01000022">
    <property type="protein sequence ID" value="RSH76706.1"/>
    <property type="molecule type" value="Genomic_DNA"/>
</dbReference>
<proteinExistence type="predicted"/>
<evidence type="ECO:0000256" key="1">
    <source>
        <dbReference type="SAM" id="MobiDB-lite"/>
    </source>
</evidence>
<feature type="chain" id="PRO_5019141553" evidence="2">
    <location>
        <begin position="20"/>
        <end position="235"/>
    </location>
</feature>
<comment type="caution">
    <text evidence="3">The sequence shown here is derived from an EMBL/GenBank/DDBJ whole genome shotgun (WGS) entry which is preliminary data.</text>
</comment>